<organism evidence="3 4">
    <name type="scientific">Sordaria macrospora</name>
    <dbReference type="NCBI Taxonomy" id="5147"/>
    <lineage>
        <taxon>Eukaryota</taxon>
        <taxon>Fungi</taxon>
        <taxon>Dikarya</taxon>
        <taxon>Ascomycota</taxon>
        <taxon>Pezizomycotina</taxon>
        <taxon>Sordariomycetes</taxon>
        <taxon>Sordariomycetidae</taxon>
        <taxon>Sordariales</taxon>
        <taxon>Sordariaceae</taxon>
        <taxon>Sordaria</taxon>
    </lineage>
</organism>
<evidence type="ECO:0000313" key="3">
    <source>
        <dbReference type="EMBL" id="KAA8623915.1"/>
    </source>
</evidence>
<feature type="region of interest" description="Disordered" evidence="2">
    <location>
        <begin position="77"/>
        <end position="103"/>
    </location>
</feature>
<dbReference type="Pfam" id="PF13489">
    <property type="entry name" value="Methyltransf_23"/>
    <property type="match status" value="1"/>
</dbReference>
<dbReference type="Proteomes" id="UP000433876">
    <property type="component" value="Unassembled WGS sequence"/>
</dbReference>
<dbReference type="CDD" id="cd02440">
    <property type="entry name" value="AdoMet_MTases"/>
    <property type="match status" value="1"/>
</dbReference>
<reference evidence="3 4" key="1">
    <citation type="submission" date="2017-07" db="EMBL/GenBank/DDBJ databases">
        <title>Genome sequence of the Sordaria macrospora wild type strain R19027.</title>
        <authorList>
            <person name="Nowrousian M."/>
            <person name="Teichert I."/>
            <person name="Kueck U."/>
        </authorList>
    </citation>
    <scope>NUCLEOTIDE SEQUENCE [LARGE SCALE GENOMIC DNA]</scope>
    <source>
        <strain evidence="3 4">R19027</strain>
        <tissue evidence="3">Mycelium</tissue>
    </source>
</reference>
<dbReference type="PANTHER" id="PTHR43591">
    <property type="entry name" value="METHYLTRANSFERASE"/>
    <property type="match status" value="1"/>
</dbReference>
<dbReference type="SUPFAM" id="SSF53335">
    <property type="entry name" value="S-adenosyl-L-methionine-dependent methyltransferases"/>
    <property type="match status" value="1"/>
</dbReference>
<gene>
    <name evidence="3" type="ORF">SMACR_08396</name>
</gene>
<dbReference type="GO" id="GO:0008168">
    <property type="term" value="F:methyltransferase activity"/>
    <property type="evidence" value="ECO:0007669"/>
    <property type="project" value="TreeGrafter"/>
</dbReference>
<accession>A0A8S8ZE39</accession>
<evidence type="ECO:0000256" key="1">
    <source>
        <dbReference type="ARBA" id="ARBA00038158"/>
    </source>
</evidence>
<comment type="caution">
    <text evidence="3">The sequence shown here is derived from an EMBL/GenBank/DDBJ whole genome shotgun (WGS) entry which is preliminary data.</text>
</comment>
<proteinExistence type="inferred from homology"/>
<dbReference type="PANTHER" id="PTHR43591:SF10">
    <property type="entry name" value="ABC TRANSMEMBRANE TYPE-1 DOMAIN-CONTAINING PROTEIN-RELATED"/>
    <property type="match status" value="1"/>
</dbReference>
<sequence length="444" mass="49820">MKGYLATVPANAVWPYEGMPLSLSVLKIWLNHTSSPEPLTVPQPSTLCRLLWISFSASIFPVFLTAFHCQITSMASNLQSPKSPKSPSKGASPAAEPAQQAPLLSNEEQTAVGILPASHWHQPDTEEDPNNDSASSLGSFISSTASLTESIFEYRNIHGRTYHKEMGNVESWQPNDERHKQALDIAHHAWTVILDGKLYNSPLDKKKIQKVVDIGTGTGMWAIDFADEFPNAEVIGTDITPIQPSWVPANVKFELDDCNSEWTWADNTFDFVHTRMMFGVVQDWEGLFRQAYRVCKPGGWTESINSNSSFTSDDGSVKYESAMAQWGRVWNAAGKKMGRPFEVYDLDLQRKGMEAAGFVDIQVKEYFLPVNTWPGDKHLAEVGLWWKVAIESDLDGYLNYTFNAVMGWRPEETALYAAQLRKEFNSSKIHGYTKARSVWGRKPE</sequence>
<evidence type="ECO:0008006" key="5">
    <source>
        <dbReference type="Google" id="ProtNLM"/>
    </source>
</evidence>
<protein>
    <recommendedName>
        <fullName evidence="5">Methyltransferase</fullName>
    </recommendedName>
</protein>
<feature type="compositionally biased region" description="Low complexity" evidence="2">
    <location>
        <begin position="80"/>
        <end position="103"/>
    </location>
</feature>
<dbReference type="VEuPathDB" id="FungiDB:SMAC_08396"/>
<dbReference type="EMBL" id="NMPR01000297">
    <property type="protein sequence ID" value="KAA8623915.1"/>
    <property type="molecule type" value="Genomic_DNA"/>
</dbReference>
<dbReference type="AlphaFoldDB" id="A0A8S8ZE39"/>
<evidence type="ECO:0000313" key="4">
    <source>
        <dbReference type="Proteomes" id="UP000433876"/>
    </source>
</evidence>
<dbReference type="InterPro" id="IPR029063">
    <property type="entry name" value="SAM-dependent_MTases_sf"/>
</dbReference>
<name>A0A8S8ZE39_SORMA</name>
<dbReference type="Gene3D" id="3.40.50.150">
    <property type="entry name" value="Vaccinia Virus protein VP39"/>
    <property type="match status" value="1"/>
</dbReference>
<comment type="similarity">
    <text evidence="1">Belongs to the methyltransferase superfamily. LaeA methyltransferase family.</text>
</comment>
<evidence type="ECO:0000256" key="2">
    <source>
        <dbReference type="SAM" id="MobiDB-lite"/>
    </source>
</evidence>